<evidence type="ECO:0000256" key="4">
    <source>
        <dbReference type="ARBA" id="ARBA00023136"/>
    </source>
</evidence>
<dbReference type="InterPro" id="IPR044839">
    <property type="entry name" value="NDR1-like"/>
</dbReference>
<dbReference type="PANTHER" id="PTHR31234">
    <property type="entry name" value="LATE EMBRYOGENESIS ABUNDANT (LEA) HYDROXYPROLINE-RICH GLYCOPROTEIN FAMILY"/>
    <property type="match status" value="1"/>
</dbReference>
<feature type="compositionally biased region" description="Polar residues" evidence="5">
    <location>
        <begin position="33"/>
        <end position="42"/>
    </location>
</feature>
<evidence type="ECO:0000256" key="6">
    <source>
        <dbReference type="SAM" id="Phobius"/>
    </source>
</evidence>
<evidence type="ECO:0000259" key="7">
    <source>
        <dbReference type="Pfam" id="PF03168"/>
    </source>
</evidence>
<dbReference type="Proteomes" id="UP001327560">
    <property type="component" value="Chromosome 7"/>
</dbReference>
<dbReference type="AlphaFoldDB" id="A0AAQ3QN04"/>
<evidence type="ECO:0000256" key="2">
    <source>
        <dbReference type="ARBA" id="ARBA00022692"/>
    </source>
</evidence>
<comment type="subcellular location">
    <subcellularLocation>
        <location evidence="1">Membrane</location>
        <topology evidence="1">Single-pass membrane protein</topology>
    </subcellularLocation>
</comment>
<accession>A0AAQ3QN04</accession>
<feature type="transmembrane region" description="Helical" evidence="6">
    <location>
        <begin position="63"/>
        <end position="93"/>
    </location>
</feature>
<keyword evidence="4 6" id="KW-0472">Membrane</keyword>
<keyword evidence="9" id="KW-1185">Reference proteome</keyword>
<dbReference type="InterPro" id="IPR004864">
    <property type="entry name" value="LEA_2"/>
</dbReference>
<dbReference type="Pfam" id="PF03168">
    <property type="entry name" value="LEA_2"/>
    <property type="match status" value="1"/>
</dbReference>
<organism evidence="8 9">
    <name type="scientific">Canna indica</name>
    <name type="common">Indian-shot</name>
    <dbReference type="NCBI Taxonomy" id="4628"/>
    <lineage>
        <taxon>Eukaryota</taxon>
        <taxon>Viridiplantae</taxon>
        <taxon>Streptophyta</taxon>
        <taxon>Embryophyta</taxon>
        <taxon>Tracheophyta</taxon>
        <taxon>Spermatophyta</taxon>
        <taxon>Magnoliopsida</taxon>
        <taxon>Liliopsida</taxon>
        <taxon>Zingiberales</taxon>
        <taxon>Cannaceae</taxon>
        <taxon>Canna</taxon>
    </lineage>
</organism>
<feature type="region of interest" description="Disordered" evidence="5">
    <location>
        <begin position="1"/>
        <end position="60"/>
    </location>
</feature>
<evidence type="ECO:0000313" key="8">
    <source>
        <dbReference type="EMBL" id="WOL14040.1"/>
    </source>
</evidence>
<evidence type="ECO:0000313" key="9">
    <source>
        <dbReference type="Proteomes" id="UP001327560"/>
    </source>
</evidence>
<keyword evidence="2 6" id="KW-0812">Transmembrane</keyword>
<protein>
    <recommendedName>
        <fullName evidence="7">Late embryogenesis abundant protein LEA-2 subgroup domain-containing protein</fullName>
    </recommendedName>
</protein>
<name>A0AAQ3QN04_9LILI</name>
<dbReference type="PANTHER" id="PTHR31234:SF2">
    <property type="entry name" value="OS05G0199100 PROTEIN"/>
    <property type="match status" value="1"/>
</dbReference>
<reference evidence="8 9" key="1">
    <citation type="submission" date="2023-10" db="EMBL/GenBank/DDBJ databases">
        <title>Chromosome-scale genome assembly provides insights into flower coloration mechanisms of Canna indica.</title>
        <authorList>
            <person name="Li C."/>
        </authorList>
    </citation>
    <scope>NUCLEOTIDE SEQUENCE [LARGE SCALE GENOMIC DNA]</scope>
    <source>
        <tissue evidence="8">Flower</tissue>
    </source>
</reference>
<sequence length="262" mass="27817">MADGAYPSAKPIPPPPQALNGDGSGQPSFPPTKGQTYGSTLPTYRPQPRKPPPPRRRRSRRGCCCCCCLWLTLILVALVFLAAIAAGVFYLIYHPHRPTFEVVGLRLAAFNVSVTGHLTSRLDLNVTARNPNGKIVYLYDAASIAAQSGGVDIGDGTFPAFVHGAENTTLLTTKLSAGAQTALDSTAAANLRKKTTLPLEIDVDTKVGVKIGGLKTKKMGIQVRCTGIDVGVPKGKAAVPVSSTKAACQVKLRIKIWKWTIS</sequence>
<evidence type="ECO:0000256" key="3">
    <source>
        <dbReference type="ARBA" id="ARBA00022989"/>
    </source>
</evidence>
<dbReference type="GO" id="GO:0005886">
    <property type="term" value="C:plasma membrane"/>
    <property type="evidence" value="ECO:0007669"/>
    <property type="project" value="TreeGrafter"/>
</dbReference>
<dbReference type="GO" id="GO:0098542">
    <property type="term" value="P:defense response to other organism"/>
    <property type="evidence" value="ECO:0007669"/>
    <property type="project" value="InterPro"/>
</dbReference>
<feature type="domain" description="Late embryogenesis abundant protein LEA-2 subgroup" evidence="7">
    <location>
        <begin position="126"/>
        <end position="226"/>
    </location>
</feature>
<evidence type="ECO:0000256" key="5">
    <source>
        <dbReference type="SAM" id="MobiDB-lite"/>
    </source>
</evidence>
<dbReference type="EMBL" id="CP136896">
    <property type="protein sequence ID" value="WOL14040.1"/>
    <property type="molecule type" value="Genomic_DNA"/>
</dbReference>
<gene>
    <name evidence="8" type="ORF">Cni_G22820</name>
</gene>
<keyword evidence="3 6" id="KW-1133">Transmembrane helix</keyword>
<proteinExistence type="predicted"/>
<evidence type="ECO:0000256" key="1">
    <source>
        <dbReference type="ARBA" id="ARBA00004167"/>
    </source>
</evidence>